<dbReference type="EMBL" id="UINC01017852">
    <property type="protein sequence ID" value="SVA74468.1"/>
    <property type="molecule type" value="Genomic_DNA"/>
</dbReference>
<accession>A0A381YBT2</accession>
<feature type="non-terminal residue" evidence="1">
    <location>
        <position position="1"/>
    </location>
</feature>
<evidence type="ECO:0008006" key="2">
    <source>
        <dbReference type="Google" id="ProtNLM"/>
    </source>
</evidence>
<dbReference type="AlphaFoldDB" id="A0A381YBT2"/>
<gene>
    <name evidence="1" type="ORF">METZ01_LOCUS127322</name>
</gene>
<reference evidence="1" key="1">
    <citation type="submission" date="2018-05" db="EMBL/GenBank/DDBJ databases">
        <authorList>
            <person name="Lanie J.A."/>
            <person name="Ng W.-L."/>
            <person name="Kazmierczak K.M."/>
            <person name="Andrzejewski T.M."/>
            <person name="Davidsen T.M."/>
            <person name="Wayne K.J."/>
            <person name="Tettelin H."/>
            <person name="Glass J.I."/>
            <person name="Rusch D."/>
            <person name="Podicherti R."/>
            <person name="Tsui H.-C.T."/>
            <person name="Winkler M.E."/>
        </authorList>
    </citation>
    <scope>NUCLEOTIDE SEQUENCE</scope>
</reference>
<protein>
    <recommendedName>
        <fullName evidence="2">DUF3604 domain-containing protein</fullName>
    </recommendedName>
</protein>
<name>A0A381YBT2_9ZZZZ</name>
<proteinExistence type="predicted"/>
<dbReference type="Pfam" id="PF12228">
    <property type="entry name" value="DUF3604"/>
    <property type="match status" value="1"/>
</dbReference>
<dbReference type="InterPro" id="IPR022028">
    <property type="entry name" value="DUF3604"/>
</dbReference>
<sequence>VHTTYSIDAFTLELPMMGLQGIHDSSMACDFARYCANLDFFSFNDHAESLTPDNWREQKQIIQQCNISNDDPITNDLVVFPGWEWTQIGTTKENHWGHRNVIFKDIQDLPARPIGSRTPETGLGIFDTTQQAVGARWLDPFNFKRYSDLNWLLDTVRNIPFCEDGVDSTELPLDCYEYARTPRDLFLKLDEWGSDNIVIPHGQSWGFHVPTGTSWDNRLNEMGHDSSKQVLLEIMSGHGNSEEFRNISAANFLQNDELSCPEPTDNFLPCCWQAGEMQKKRCDGLTDDECNARVELAKKYTLAGGPYSNMVFPEAKPEEWLNCDQCTDCFKPAFNYRPKQSAQYALAISNFESLDSDFQRYKFGFIASTDDHTARPGTGYKQYERRKMTFATGAKSEIWEYKIKSEDPNFPELPKITPGESQPDTERASSFVYPGGILAVHSEGRGKDEIWTALKNKNVYGTSGPRILLWFDLVNSPNGKVPMGSEIVMSQNPKFVVRAAGSLKQLSGCSDESIDSLSPKRLEYLCAGECY</sequence>
<evidence type="ECO:0000313" key="1">
    <source>
        <dbReference type="EMBL" id="SVA74468.1"/>
    </source>
</evidence>
<feature type="non-terminal residue" evidence="1">
    <location>
        <position position="531"/>
    </location>
</feature>
<organism evidence="1">
    <name type="scientific">marine metagenome</name>
    <dbReference type="NCBI Taxonomy" id="408172"/>
    <lineage>
        <taxon>unclassified sequences</taxon>
        <taxon>metagenomes</taxon>
        <taxon>ecological metagenomes</taxon>
    </lineage>
</organism>